<dbReference type="Proteomes" id="UP000275951">
    <property type="component" value="Chromosome"/>
</dbReference>
<dbReference type="InterPro" id="IPR036129">
    <property type="entry name" value="Glycerate_kinase_sf"/>
</dbReference>
<evidence type="ECO:0000313" key="1">
    <source>
        <dbReference type="EMBL" id="AZR05966.1"/>
    </source>
</evidence>
<organism evidence="1 2">
    <name type="scientific">Trueperella pyogenes</name>
    <dbReference type="NCBI Taxonomy" id="1661"/>
    <lineage>
        <taxon>Bacteria</taxon>
        <taxon>Bacillati</taxon>
        <taxon>Actinomycetota</taxon>
        <taxon>Actinomycetes</taxon>
        <taxon>Actinomycetales</taxon>
        <taxon>Actinomycetaceae</taxon>
        <taxon>Trueperella</taxon>
    </lineage>
</organism>
<dbReference type="InterPro" id="IPR018193">
    <property type="entry name" value="Glyc_kinase_flavodox-like_fold"/>
</dbReference>
<dbReference type="AlphaFoldDB" id="A0A3S9QJN0"/>
<dbReference type="GO" id="GO:0031388">
    <property type="term" value="P:organic acid phosphorylation"/>
    <property type="evidence" value="ECO:0007669"/>
    <property type="project" value="InterPro"/>
</dbReference>
<dbReference type="GO" id="GO:0008887">
    <property type="term" value="F:glycerate kinase activity"/>
    <property type="evidence" value="ECO:0007669"/>
    <property type="project" value="InterPro"/>
</dbReference>
<protein>
    <recommendedName>
        <fullName evidence="3">Glycerate kinase</fullName>
    </recommendedName>
</protein>
<sequence length="363" mass="38525">MHVTVLCSGLPGLGPQAVVDCAVAAWLAARPQDVVVGLATSEGIDVAHVGTGLGDVVCFHHPHARAVNLGQSTPRRWWRWDDNALIDLADSCSWTGEYRGSTAFLGEDLRDLVRSGVKRVHLHLPQLMSPTDLGLGMLGELAGVQLGDEPRELVQVLADARAALAGLSMVVTYAADLPLLGINGMARLWAERGFDGLEAQDFERRIVGWVRELDYAAQRSSRRSLLSGNTEPRAGFAGPGGGLGLTFALLGASMAQIGDALVGRYLGPTDLIVYVSDSIGVDLPSGVHAAARFGEKAGIPVVLLTDSAGIRKGELARLGLHGSYELRPERAFLAFDDDADDAVESSRLSEAMGLIATTWGWDT</sequence>
<accession>A0A3S9QJN0</accession>
<dbReference type="SUPFAM" id="SSF110738">
    <property type="entry name" value="Glycerate kinase I"/>
    <property type="match status" value="1"/>
</dbReference>
<reference evidence="1 2" key="1">
    <citation type="submission" date="2018-11" db="EMBL/GenBank/DDBJ databases">
        <title>Multidrug-resistant genes are associated with an 42-kb island TGI1 carrying a complex class 1 integron in a Trueperella pyogenes.</title>
        <authorList>
            <person name="Dong W."/>
        </authorList>
    </citation>
    <scope>NUCLEOTIDE SEQUENCE [LARGE SCALE GENOMIC DNA]</scope>
    <source>
        <strain evidence="1 2">TP4</strain>
    </source>
</reference>
<dbReference type="RefSeq" id="WP_108725886.1">
    <property type="nucleotide sequence ID" value="NZ_CP029001.1"/>
</dbReference>
<dbReference type="Gene3D" id="3.90.1510.10">
    <property type="entry name" value="Glycerate kinase, domain 2"/>
    <property type="match status" value="1"/>
</dbReference>
<proteinExistence type="predicted"/>
<gene>
    <name evidence="1" type="ORF">EBQ10_00735</name>
</gene>
<dbReference type="EMBL" id="CP033905">
    <property type="protein sequence ID" value="AZR05966.1"/>
    <property type="molecule type" value="Genomic_DNA"/>
</dbReference>
<name>A0A3S9QJN0_9ACTO</name>
<evidence type="ECO:0000313" key="2">
    <source>
        <dbReference type="Proteomes" id="UP000275951"/>
    </source>
</evidence>
<evidence type="ECO:0008006" key="3">
    <source>
        <dbReference type="Google" id="ProtNLM"/>
    </source>
</evidence>